<evidence type="ECO:0000313" key="2">
    <source>
        <dbReference type="EMBL" id="GGF99196.1"/>
    </source>
</evidence>
<dbReference type="PROSITE" id="PS50404">
    <property type="entry name" value="GST_NTER"/>
    <property type="match status" value="1"/>
</dbReference>
<dbReference type="InterPro" id="IPR050983">
    <property type="entry name" value="GST_Omega/HSP26"/>
</dbReference>
<comment type="caution">
    <text evidence="2">The sequence shown here is derived from an EMBL/GenBank/DDBJ whole genome shotgun (WGS) entry which is preliminary data.</text>
</comment>
<dbReference type="Gene3D" id="3.40.30.10">
    <property type="entry name" value="Glutaredoxin"/>
    <property type="match status" value="1"/>
</dbReference>
<reference evidence="2" key="2">
    <citation type="submission" date="2020-09" db="EMBL/GenBank/DDBJ databases">
        <authorList>
            <person name="Sun Q."/>
            <person name="Zhou Y."/>
        </authorList>
    </citation>
    <scope>NUCLEOTIDE SEQUENCE</scope>
    <source>
        <strain evidence="2">CGMCC 1.12181</strain>
    </source>
</reference>
<proteinExistence type="predicted"/>
<evidence type="ECO:0000259" key="1">
    <source>
        <dbReference type="PROSITE" id="PS50404"/>
    </source>
</evidence>
<dbReference type="RefSeq" id="WP_229728324.1">
    <property type="nucleotide sequence ID" value="NZ_BAABJF010000006.1"/>
</dbReference>
<dbReference type="InterPro" id="IPR036282">
    <property type="entry name" value="Glutathione-S-Trfase_C_sf"/>
</dbReference>
<feature type="domain" description="GST N-terminal" evidence="1">
    <location>
        <begin position="6"/>
        <end position="85"/>
    </location>
</feature>
<organism evidence="2 3">
    <name type="scientific">Marinicella pacifica</name>
    <dbReference type="NCBI Taxonomy" id="1171543"/>
    <lineage>
        <taxon>Bacteria</taxon>
        <taxon>Pseudomonadati</taxon>
        <taxon>Pseudomonadota</taxon>
        <taxon>Gammaproteobacteria</taxon>
        <taxon>Lysobacterales</taxon>
        <taxon>Marinicellaceae</taxon>
        <taxon>Marinicella</taxon>
    </lineage>
</organism>
<reference evidence="2" key="1">
    <citation type="journal article" date="2014" name="Int. J. Syst. Evol. Microbiol.">
        <title>Complete genome sequence of Corynebacterium casei LMG S-19264T (=DSM 44701T), isolated from a smear-ripened cheese.</title>
        <authorList>
            <consortium name="US DOE Joint Genome Institute (JGI-PGF)"/>
            <person name="Walter F."/>
            <person name="Albersmeier A."/>
            <person name="Kalinowski J."/>
            <person name="Ruckert C."/>
        </authorList>
    </citation>
    <scope>NUCLEOTIDE SEQUENCE</scope>
    <source>
        <strain evidence="2">CGMCC 1.12181</strain>
    </source>
</reference>
<dbReference type="SUPFAM" id="SSF52833">
    <property type="entry name" value="Thioredoxin-like"/>
    <property type="match status" value="1"/>
</dbReference>
<dbReference type="PANTHER" id="PTHR43968:SF6">
    <property type="entry name" value="GLUTATHIONE S-TRANSFERASE OMEGA"/>
    <property type="match status" value="1"/>
</dbReference>
<name>A0A917CWN3_9GAMM</name>
<accession>A0A917CWN3</accession>
<dbReference type="CDD" id="cd03196">
    <property type="entry name" value="GST_C_5"/>
    <property type="match status" value="1"/>
</dbReference>
<dbReference type="AlphaFoldDB" id="A0A917CWN3"/>
<dbReference type="CDD" id="cd03060">
    <property type="entry name" value="GST_N_Omega_like"/>
    <property type="match status" value="1"/>
</dbReference>
<dbReference type="SUPFAM" id="SSF47616">
    <property type="entry name" value="GST C-terminal domain-like"/>
    <property type="match status" value="1"/>
</dbReference>
<keyword evidence="3" id="KW-1185">Reference proteome</keyword>
<dbReference type="PANTHER" id="PTHR43968">
    <property type="match status" value="1"/>
</dbReference>
<sequence length="217" mass="25629">MMSNQELPVLYSFRRCPYAMRARMAIAVSEFYCELRELILKDKPTAMLKASPKGTVPVLVLQDGQVIDESLDIMRYVLQYNDPENWLADKAHSLALIEEYDRQFKPLLDRYKYHVGYPELSFEKHRANTLPFLNTLNQRLEQSANLISDDTRLADIAIMPFIRQYAFVDKNWFDGQDWPHLQHWLNHHLNSRLFHQVMLKFKLFNAGSTYQFPAEVK</sequence>
<gene>
    <name evidence="2" type="ORF">GCM10011365_20630</name>
</gene>
<dbReference type="Pfam" id="PF13417">
    <property type="entry name" value="GST_N_3"/>
    <property type="match status" value="1"/>
</dbReference>
<dbReference type="Proteomes" id="UP000605253">
    <property type="component" value="Unassembled WGS sequence"/>
</dbReference>
<dbReference type="InterPro" id="IPR036249">
    <property type="entry name" value="Thioredoxin-like_sf"/>
</dbReference>
<dbReference type="GO" id="GO:0005737">
    <property type="term" value="C:cytoplasm"/>
    <property type="evidence" value="ECO:0007669"/>
    <property type="project" value="TreeGrafter"/>
</dbReference>
<evidence type="ECO:0000313" key="3">
    <source>
        <dbReference type="Proteomes" id="UP000605253"/>
    </source>
</evidence>
<dbReference type="EMBL" id="BMEO01000010">
    <property type="protein sequence ID" value="GGF99196.1"/>
    <property type="molecule type" value="Genomic_DNA"/>
</dbReference>
<dbReference type="Gene3D" id="1.20.1050.10">
    <property type="match status" value="1"/>
</dbReference>
<dbReference type="InterPro" id="IPR004045">
    <property type="entry name" value="Glutathione_S-Trfase_N"/>
</dbReference>
<protein>
    <submittedName>
        <fullName evidence="2">Glutathione S-transferase</fullName>
    </submittedName>
</protein>